<dbReference type="NCBIfam" id="TIGR01662">
    <property type="entry name" value="HAD-SF-IIIA"/>
    <property type="match status" value="1"/>
</dbReference>
<organism evidence="1">
    <name type="scientific">viral metagenome</name>
    <dbReference type="NCBI Taxonomy" id="1070528"/>
    <lineage>
        <taxon>unclassified sequences</taxon>
        <taxon>metagenomes</taxon>
        <taxon>organismal metagenomes</taxon>
    </lineage>
</organism>
<dbReference type="GO" id="GO:0003690">
    <property type="term" value="F:double-stranded DNA binding"/>
    <property type="evidence" value="ECO:0007669"/>
    <property type="project" value="TreeGrafter"/>
</dbReference>
<dbReference type="InterPro" id="IPR036412">
    <property type="entry name" value="HAD-like_sf"/>
</dbReference>
<accession>A0A6C0H4Y7</accession>
<dbReference type="InterPro" id="IPR013954">
    <property type="entry name" value="PNK3P"/>
</dbReference>
<evidence type="ECO:0000313" key="1">
    <source>
        <dbReference type="EMBL" id="QHT75083.1"/>
    </source>
</evidence>
<dbReference type="SUPFAM" id="SSF56784">
    <property type="entry name" value="HAD-like"/>
    <property type="match status" value="1"/>
</dbReference>
<dbReference type="InterPro" id="IPR023214">
    <property type="entry name" value="HAD_sf"/>
</dbReference>
<dbReference type="Gene3D" id="3.40.50.300">
    <property type="entry name" value="P-loop containing nucleotide triphosphate hydrolases"/>
    <property type="match status" value="1"/>
</dbReference>
<dbReference type="GO" id="GO:0046403">
    <property type="term" value="F:polynucleotide 3'-phosphatase activity"/>
    <property type="evidence" value="ECO:0007669"/>
    <property type="project" value="TreeGrafter"/>
</dbReference>
<sequence length="313" mass="35387">MAPTIYNINKAQLKAKIAAFDYDHTLVCPKDGRHKDMPSNVEDWKWLYPNIPDELKRYNAEGFSVVVFTNQSKPWKVIQIQYVMQTLQIPVFIVVASDKCDYKPNPVLYDVLVGSAKVSKEQSFFVGDALGRKGDWADSDKVFAQNIGLKCQSPEEFFAVKQEQEQEQETVEIPAVNLSDSKQVVIMVGYPGSGKSSVAKKICENEQFVLVQGDVHKTSPKMIKAALPCVKEGKSIVFDATNSSSKKRSEYIEFAKKHNMKVVCVHMTTSLEVSYKRNKERDPDNQVPKIAYSVYTKHFENPSVEEGFDLIVL</sequence>
<protein>
    <recommendedName>
        <fullName evidence="2">Polynucleotide kinase 3'-phosphatase</fullName>
    </recommendedName>
</protein>
<dbReference type="PANTHER" id="PTHR12083">
    <property type="entry name" value="BIFUNCTIONAL POLYNUCLEOTIDE PHOSPHATASE/KINASE"/>
    <property type="match status" value="1"/>
</dbReference>
<proteinExistence type="predicted"/>
<dbReference type="Pfam" id="PF13671">
    <property type="entry name" value="AAA_33"/>
    <property type="match status" value="1"/>
</dbReference>
<evidence type="ECO:0008006" key="2">
    <source>
        <dbReference type="Google" id="ProtNLM"/>
    </source>
</evidence>
<dbReference type="EMBL" id="MN739863">
    <property type="protein sequence ID" value="QHT75083.1"/>
    <property type="molecule type" value="Genomic_DNA"/>
</dbReference>
<dbReference type="InterPro" id="IPR006549">
    <property type="entry name" value="HAD-SF_hydro_IIIA"/>
</dbReference>
<dbReference type="Pfam" id="PF08645">
    <property type="entry name" value="PNK3P"/>
    <property type="match status" value="1"/>
</dbReference>
<dbReference type="GO" id="GO:0046404">
    <property type="term" value="F:ATP-dependent polydeoxyribonucleotide 5'-hydroxyl-kinase activity"/>
    <property type="evidence" value="ECO:0007669"/>
    <property type="project" value="TreeGrafter"/>
</dbReference>
<reference evidence="1" key="1">
    <citation type="journal article" date="2020" name="Nature">
        <title>Giant virus diversity and host interactions through global metagenomics.</title>
        <authorList>
            <person name="Schulz F."/>
            <person name="Roux S."/>
            <person name="Paez-Espino D."/>
            <person name="Jungbluth S."/>
            <person name="Walsh D.A."/>
            <person name="Denef V.J."/>
            <person name="McMahon K.D."/>
            <person name="Konstantinidis K.T."/>
            <person name="Eloe-Fadrosh E.A."/>
            <person name="Kyrpides N.C."/>
            <person name="Woyke T."/>
        </authorList>
    </citation>
    <scope>NUCLEOTIDE SEQUENCE</scope>
    <source>
        <strain evidence="1">GVMAG-M-3300023179-63</strain>
    </source>
</reference>
<dbReference type="Gene3D" id="3.40.50.1000">
    <property type="entry name" value="HAD superfamily/HAD-like"/>
    <property type="match status" value="1"/>
</dbReference>
<dbReference type="SUPFAM" id="SSF52540">
    <property type="entry name" value="P-loop containing nucleoside triphosphate hydrolases"/>
    <property type="match status" value="1"/>
</dbReference>
<dbReference type="InterPro" id="IPR027417">
    <property type="entry name" value="P-loop_NTPase"/>
</dbReference>
<dbReference type="AlphaFoldDB" id="A0A6C0H4Y7"/>
<dbReference type="PANTHER" id="PTHR12083:SF9">
    <property type="entry name" value="BIFUNCTIONAL POLYNUCLEOTIDE PHOSPHATASE_KINASE"/>
    <property type="match status" value="1"/>
</dbReference>
<name>A0A6C0H4Y7_9ZZZZ</name>
<dbReference type="GO" id="GO:0006281">
    <property type="term" value="P:DNA repair"/>
    <property type="evidence" value="ECO:0007669"/>
    <property type="project" value="TreeGrafter"/>
</dbReference>